<feature type="compositionally biased region" description="Basic and acidic residues" evidence="1">
    <location>
        <begin position="149"/>
        <end position="161"/>
    </location>
</feature>
<keyword evidence="3" id="KW-1185">Reference proteome</keyword>
<name>A0A4Z2IYN0_9TELE</name>
<feature type="compositionally biased region" description="Polar residues" evidence="1">
    <location>
        <begin position="89"/>
        <end position="101"/>
    </location>
</feature>
<organism evidence="2 3">
    <name type="scientific">Liparis tanakae</name>
    <name type="common">Tanaka's snailfish</name>
    <dbReference type="NCBI Taxonomy" id="230148"/>
    <lineage>
        <taxon>Eukaryota</taxon>
        <taxon>Metazoa</taxon>
        <taxon>Chordata</taxon>
        <taxon>Craniata</taxon>
        <taxon>Vertebrata</taxon>
        <taxon>Euteleostomi</taxon>
        <taxon>Actinopterygii</taxon>
        <taxon>Neopterygii</taxon>
        <taxon>Teleostei</taxon>
        <taxon>Neoteleostei</taxon>
        <taxon>Acanthomorphata</taxon>
        <taxon>Eupercaria</taxon>
        <taxon>Perciformes</taxon>
        <taxon>Cottioidei</taxon>
        <taxon>Cottales</taxon>
        <taxon>Liparidae</taxon>
        <taxon>Liparis</taxon>
    </lineage>
</organism>
<feature type="region of interest" description="Disordered" evidence="1">
    <location>
        <begin position="72"/>
        <end position="109"/>
    </location>
</feature>
<comment type="caution">
    <text evidence="2">The sequence shown here is derived from an EMBL/GenBank/DDBJ whole genome shotgun (WGS) entry which is preliminary data.</text>
</comment>
<evidence type="ECO:0000313" key="2">
    <source>
        <dbReference type="EMBL" id="TNN83089.1"/>
    </source>
</evidence>
<proteinExistence type="predicted"/>
<sequence length="201" mass="21810">MMTLIGCKMAPLTYRAGVGSGAPRQERQMSRRRRREDPPACHPQDCRSTSPHNFKIHSMCCGRDYGDTGTLAFGQRHSDGPPRRRDGRLSQSAPAPGSLSSDRPPPETRVAVATKHRGHAAAIAEFKHLAGAAESCAETSGPDDANTLRAEKAEIKQEARRGSGQGGAGGWWVGGARRNDGWLWVSNPPPVKEGERDRQNH</sequence>
<dbReference type="Proteomes" id="UP000314294">
    <property type="component" value="Unassembled WGS sequence"/>
</dbReference>
<feature type="compositionally biased region" description="Basic and acidic residues" evidence="1">
    <location>
        <begin position="76"/>
        <end position="88"/>
    </location>
</feature>
<gene>
    <name evidence="2" type="ORF">EYF80_006696</name>
</gene>
<dbReference type="AlphaFoldDB" id="A0A4Z2IYN0"/>
<evidence type="ECO:0000256" key="1">
    <source>
        <dbReference type="SAM" id="MobiDB-lite"/>
    </source>
</evidence>
<feature type="region of interest" description="Disordered" evidence="1">
    <location>
        <begin position="15"/>
        <end position="48"/>
    </location>
</feature>
<protein>
    <submittedName>
        <fullName evidence="2">Uncharacterized protein</fullName>
    </submittedName>
</protein>
<reference evidence="2 3" key="1">
    <citation type="submission" date="2019-03" db="EMBL/GenBank/DDBJ databases">
        <title>First draft genome of Liparis tanakae, snailfish: a comprehensive survey of snailfish specific genes.</title>
        <authorList>
            <person name="Kim W."/>
            <person name="Song I."/>
            <person name="Jeong J.-H."/>
            <person name="Kim D."/>
            <person name="Kim S."/>
            <person name="Ryu S."/>
            <person name="Song J.Y."/>
            <person name="Lee S.K."/>
        </authorList>
    </citation>
    <scope>NUCLEOTIDE SEQUENCE [LARGE SCALE GENOMIC DNA]</scope>
    <source>
        <tissue evidence="2">Muscle</tissue>
    </source>
</reference>
<feature type="region of interest" description="Disordered" evidence="1">
    <location>
        <begin position="135"/>
        <end position="201"/>
    </location>
</feature>
<evidence type="ECO:0000313" key="3">
    <source>
        <dbReference type="Proteomes" id="UP000314294"/>
    </source>
</evidence>
<feature type="compositionally biased region" description="Basic and acidic residues" evidence="1">
    <location>
        <begin position="24"/>
        <end position="39"/>
    </location>
</feature>
<dbReference type="EMBL" id="SRLO01000035">
    <property type="protein sequence ID" value="TNN83089.1"/>
    <property type="molecule type" value="Genomic_DNA"/>
</dbReference>
<feature type="compositionally biased region" description="Gly residues" evidence="1">
    <location>
        <begin position="163"/>
        <end position="173"/>
    </location>
</feature>
<feature type="compositionally biased region" description="Basic and acidic residues" evidence="1">
    <location>
        <begin position="192"/>
        <end position="201"/>
    </location>
</feature>
<accession>A0A4Z2IYN0</accession>